<evidence type="ECO:0000313" key="3">
    <source>
        <dbReference type="Proteomes" id="UP001150941"/>
    </source>
</evidence>
<evidence type="ECO:0000259" key="1">
    <source>
        <dbReference type="Pfam" id="PF01738"/>
    </source>
</evidence>
<comment type="caution">
    <text evidence="2">The sequence shown here is derived from an EMBL/GenBank/DDBJ whole genome shotgun (WGS) entry which is preliminary data.</text>
</comment>
<gene>
    <name evidence="2" type="ORF">N7468_003954</name>
</gene>
<proteinExistence type="predicted"/>
<dbReference type="InterPro" id="IPR029058">
    <property type="entry name" value="AB_hydrolase_fold"/>
</dbReference>
<evidence type="ECO:0000313" key="2">
    <source>
        <dbReference type="EMBL" id="KAJ5239335.1"/>
    </source>
</evidence>
<keyword evidence="3" id="KW-1185">Reference proteome</keyword>
<dbReference type="EMBL" id="JAPQKS010000003">
    <property type="protein sequence ID" value="KAJ5239335.1"/>
    <property type="molecule type" value="Genomic_DNA"/>
</dbReference>
<dbReference type="Pfam" id="PF01738">
    <property type="entry name" value="DLH"/>
    <property type="match status" value="1"/>
</dbReference>
<dbReference type="GO" id="GO:0017000">
    <property type="term" value="P:antibiotic biosynthetic process"/>
    <property type="evidence" value="ECO:0007669"/>
    <property type="project" value="UniProtKB-ARBA"/>
</dbReference>
<protein>
    <submittedName>
        <fullName evidence="2">Dienelactone hydrolase family protein</fullName>
    </submittedName>
</protein>
<dbReference type="GO" id="GO:0072330">
    <property type="term" value="P:monocarboxylic acid biosynthetic process"/>
    <property type="evidence" value="ECO:0007669"/>
    <property type="project" value="UniProtKB-ARBA"/>
</dbReference>
<dbReference type="PANTHER" id="PTHR17630">
    <property type="entry name" value="DIENELACTONE HYDROLASE"/>
    <property type="match status" value="1"/>
</dbReference>
<reference evidence="2" key="1">
    <citation type="submission" date="2022-11" db="EMBL/GenBank/DDBJ databases">
        <authorList>
            <person name="Petersen C."/>
        </authorList>
    </citation>
    <scope>NUCLEOTIDE SEQUENCE</scope>
    <source>
        <strain evidence="2">IBT 19713</strain>
    </source>
</reference>
<feature type="domain" description="Dienelactone hydrolase" evidence="1">
    <location>
        <begin position="32"/>
        <end position="240"/>
    </location>
</feature>
<dbReference type="OrthoDB" id="10019231at2759"/>
<sequence length="253" mass="28265">MPCDDCKKGFQWNGIPAGKETTLNGANAYITGDSQNTAVLILTDFFGYTLSNIRLLADHYATEVNATVYIPDIFGGESVHPDAMTDPEMRKTFNLGAFLSRNTKEIRWPEIQAAARTLKQQYARVVAVGFCYGGWACFKLAAETSLIDAISVAHPSGLEKSEIENVKVPVQVLAPEHDHEYTELLKMYTFETLAKAAVKWEYIHFPAVGHGFASRGNPADPTQKDAFERAKEERRSLFQRVRALEVMLYTCMT</sequence>
<reference evidence="2" key="2">
    <citation type="journal article" date="2023" name="IMA Fungus">
        <title>Comparative genomic study of the Penicillium genus elucidates a diverse pangenome and 15 lateral gene transfer events.</title>
        <authorList>
            <person name="Petersen C."/>
            <person name="Sorensen T."/>
            <person name="Nielsen M.R."/>
            <person name="Sondergaard T.E."/>
            <person name="Sorensen J.L."/>
            <person name="Fitzpatrick D.A."/>
            <person name="Frisvad J.C."/>
            <person name="Nielsen K.L."/>
        </authorList>
    </citation>
    <scope>NUCLEOTIDE SEQUENCE</scope>
    <source>
        <strain evidence="2">IBT 19713</strain>
    </source>
</reference>
<dbReference type="InterPro" id="IPR002925">
    <property type="entry name" value="Dienelactn_hydro"/>
</dbReference>
<dbReference type="Proteomes" id="UP001150941">
    <property type="component" value="Unassembled WGS sequence"/>
</dbReference>
<dbReference type="SUPFAM" id="SSF53474">
    <property type="entry name" value="alpha/beta-Hydrolases"/>
    <property type="match status" value="1"/>
</dbReference>
<dbReference type="Gene3D" id="3.40.50.1820">
    <property type="entry name" value="alpha/beta hydrolase"/>
    <property type="match status" value="1"/>
</dbReference>
<keyword evidence="2" id="KW-0378">Hydrolase</keyword>
<organism evidence="2 3">
    <name type="scientific">Penicillium chermesinum</name>
    <dbReference type="NCBI Taxonomy" id="63820"/>
    <lineage>
        <taxon>Eukaryota</taxon>
        <taxon>Fungi</taxon>
        <taxon>Dikarya</taxon>
        <taxon>Ascomycota</taxon>
        <taxon>Pezizomycotina</taxon>
        <taxon>Eurotiomycetes</taxon>
        <taxon>Eurotiomycetidae</taxon>
        <taxon>Eurotiales</taxon>
        <taxon>Aspergillaceae</taxon>
        <taxon>Penicillium</taxon>
    </lineage>
</organism>
<name>A0A9W9TS36_9EURO</name>
<dbReference type="PANTHER" id="PTHR17630:SF55">
    <property type="entry name" value="DIENELACTONE HYDROLASE FAMILY PROTEIN (AFU_ORTHOLOGUE AFUA_1G01900)"/>
    <property type="match status" value="1"/>
</dbReference>
<dbReference type="RefSeq" id="XP_058332254.1">
    <property type="nucleotide sequence ID" value="XM_058473251.1"/>
</dbReference>
<dbReference type="GeneID" id="83200554"/>
<dbReference type="AlphaFoldDB" id="A0A9W9TS36"/>
<accession>A0A9W9TS36</accession>
<dbReference type="GO" id="GO:0016787">
    <property type="term" value="F:hydrolase activity"/>
    <property type="evidence" value="ECO:0007669"/>
    <property type="project" value="UniProtKB-KW"/>
</dbReference>